<evidence type="ECO:0008006" key="3">
    <source>
        <dbReference type="Google" id="ProtNLM"/>
    </source>
</evidence>
<sequence>MDKPYLKRIGILLYIAQASCPDVFFAVNHLARFSLHTNQSDWASLENLIAYLHGTRSIGILINKSNVSSQMTCFFDANWGLDGNRSTNEYINMRGINPISWQSKKHPTICSSTAQSEYMALSFAAKEVLWLHNLFVDVLKNFIPTLLSSNRLV</sequence>
<protein>
    <recommendedName>
        <fullName evidence="3">Reverse transcriptase Ty1/copia-type domain-containing protein</fullName>
    </recommendedName>
</protein>
<accession>A0A9Q3EFA0</accession>
<dbReference type="EMBL" id="AVOT02028739">
    <property type="protein sequence ID" value="MBW0521326.1"/>
    <property type="molecule type" value="Genomic_DNA"/>
</dbReference>
<name>A0A9Q3EFA0_9BASI</name>
<evidence type="ECO:0000313" key="1">
    <source>
        <dbReference type="EMBL" id="MBW0521326.1"/>
    </source>
</evidence>
<keyword evidence="2" id="KW-1185">Reference proteome</keyword>
<gene>
    <name evidence="1" type="ORF">O181_061041</name>
</gene>
<dbReference type="OrthoDB" id="3255262at2759"/>
<organism evidence="1 2">
    <name type="scientific">Austropuccinia psidii MF-1</name>
    <dbReference type="NCBI Taxonomy" id="1389203"/>
    <lineage>
        <taxon>Eukaryota</taxon>
        <taxon>Fungi</taxon>
        <taxon>Dikarya</taxon>
        <taxon>Basidiomycota</taxon>
        <taxon>Pucciniomycotina</taxon>
        <taxon>Pucciniomycetes</taxon>
        <taxon>Pucciniales</taxon>
        <taxon>Sphaerophragmiaceae</taxon>
        <taxon>Austropuccinia</taxon>
    </lineage>
</organism>
<comment type="caution">
    <text evidence="1">The sequence shown here is derived from an EMBL/GenBank/DDBJ whole genome shotgun (WGS) entry which is preliminary data.</text>
</comment>
<proteinExistence type="predicted"/>
<reference evidence="1" key="1">
    <citation type="submission" date="2021-03" db="EMBL/GenBank/DDBJ databases">
        <title>Draft genome sequence of rust myrtle Austropuccinia psidii MF-1, a brazilian biotype.</title>
        <authorList>
            <person name="Quecine M.C."/>
            <person name="Pachon D.M.R."/>
            <person name="Bonatelli M.L."/>
            <person name="Correr F.H."/>
            <person name="Franceschini L.M."/>
            <person name="Leite T.F."/>
            <person name="Margarido G.R.A."/>
            <person name="Almeida C.A."/>
            <person name="Ferrarezi J.A."/>
            <person name="Labate C.A."/>
        </authorList>
    </citation>
    <scope>NUCLEOTIDE SEQUENCE</scope>
    <source>
        <strain evidence="1">MF-1</strain>
    </source>
</reference>
<dbReference type="PANTHER" id="PTHR11439">
    <property type="entry name" value="GAG-POL-RELATED RETROTRANSPOSON"/>
    <property type="match status" value="1"/>
</dbReference>
<dbReference type="CDD" id="cd09272">
    <property type="entry name" value="RNase_HI_RT_Ty1"/>
    <property type="match status" value="1"/>
</dbReference>
<dbReference type="PANTHER" id="PTHR11439:SF483">
    <property type="entry name" value="PEPTIDE SYNTHASE GLIP-LIKE, PUTATIVE (AFU_ORTHOLOGUE AFUA_3G12920)-RELATED"/>
    <property type="match status" value="1"/>
</dbReference>
<evidence type="ECO:0000313" key="2">
    <source>
        <dbReference type="Proteomes" id="UP000765509"/>
    </source>
</evidence>
<dbReference type="Proteomes" id="UP000765509">
    <property type="component" value="Unassembled WGS sequence"/>
</dbReference>
<dbReference type="AlphaFoldDB" id="A0A9Q3EFA0"/>